<dbReference type="EMBL" id="JAEFCI010008854">
    <property type="protein sequence ID" value="KAG5458190.1"/>
    <property type="molecule type" value="Genomic_DNA"/>
</dbReference>
<protein>
    <submittedName>
        <fullName evidence="2">Uncharacterized protein</fullName>
    </submittedName>
</protein>
<feature type="region of interest" description="Disordered" evidence="1">
    <location>
        <begin position="1"/>
        <end position="42"/>
    </location>
</feature>
<sequence>MVTAGLSRSSAVVTRGRLPRPRPSPFLKPVSHDAGSKRPAPRTAPVIKLSAGFDVRQFAGV</sequence>
<keyword evidence="3" id="KW-1185">Reference proteome</keyword>
<evidence type="ECO:0000256" key="1">
    <source>
        <dbReference type="SAM" id="MobiDB-lite"/>
    </source>
</evidence>
<feature type="compositionally biased region" description="Polar residues" evidence="1">
    <location>
        <begin position="1"/>
        <end position="12"/>
    </location>
</feature>
<proteinExistence type="predicted"/>
<evidence type="ECO:0000313" key="3">
    <source>
        <dbReference type="Proteomes" id="UP000673691"/>
    </source>
</evidence>
<gene>
    <name evidence="2" type="ORF">BJ554DRAFT_1634</name>
</gene>
<reference evidence="2 3" key="1">
    <citation type="journal article" name="Sci. Rep.">
        <title>Genome-scale phylogenetic analyses confirm Olpidium as the closest living zoosporic fungus to the non-flagellated, terrestrial fungi.</title>
        <authorList>
            <person name="Chang Y."/>
            <person name="Rochon D."/>
            <person name="Sekimoto S."/>
            <person name="Wang Y."/>
            <person name="Chovatia M."/>
            <person name="Sandor L."/>
            <person name="Salamov A."/>
            <person name="Grigoriev I.V."/>
            <person name="Stajich J.E."/>
            <person name="Spatafora J.W."/>
        </authorList>
    </citation>
    <scope>NUCLEOTIDE SEQUENCE [LARGE SCALE GENOMIC DNA]</scope>
    <source>
        <strain evidence="2">S191</strain>
    </source>
</reference>
<comment type="caution">
    <text evidence="2">The sequence shown here is derived from an EMBL/GenBank/DDBJ whole genome shotgun (WGS) entry which is preliminary data.</text>
</comment>
<evidence type="ECO:0000313" key="2">
    <source>
        <dbReference type="EMBL" id="KAG5458190.1"/>
    </source>
</evidence>
<dbReference type="AlphaFoldDB" id="A0A8H7ZS40"/>
<accession>A0A8H7ZS40</accession>
<dbReference type="Proteomes" id="UP000673691">
    <property type="component" value="Unassembled WGS sequence"/>
</dbReference>
<name>A0A8H7ZS40_9FUNG</name>
<organism evidence="2 3">
    <name type="scientific">Olpidium bornovanus</name>
    <dbReference type="NCBI Taxonomy" id="278681"/>
    <lineage>
        <taxon>Eukaryota</taxon>
        <taxon>Fungi</taxon>
        <taxon>Fungi incertae sedis</taxon>
        <taxon>Olpidiomycota</taxon>
        <taxon>Olpidiomycotina</taxon>
        <taxon>Olpidiomycetes</taxon>
        <taxon>Olpidiales</taxon>
        <taxon>Olpidiaceae</taxon>
        <taxon>Olpidium</taxon>
    </lineage>
</organism>